<dbReference type="Proteomes" id="UP000198282">
    <property type="component" value="Unassembled WGS sequence"/>
</dbReference>
<gene>
    <name evidence="1" type="ORF">SAMN05216276_103691</name>
</gene>
<dbReference type="SUPFAM" id="SSF54909">
    <property type="entry name" value="Dimeric alpha+beta barrel"/>
    <property type="match status" value="1"/>
</dbReference>
<keyword evidence="2" id="KW-1185">Reference proteome</keyword>
<protein>
    <recommendedName>
        <fullName evidence="3">DUF3291 domain-containing protein</fullName>
    </recommendedName>
</protein>
<evidence type="ECO:0008006" key="3">
    <source>
        <dbReference type="Google" id="ProtNLM"/>
    </source>
</evidence>
<proteinExistence type="predicted"/>
<dbReference type="EMBL" id="FZOD01000036">
    <property type="protein sequence ID" value="SNT36010.1"/>
    <property type="molecule type" value="Genomic_DNA"/>
</dbReference>
<sequence length="135" mass="15705">MLRTDWKQGPTTGERGAVLVSVTDFTASRLLDLPGIFQAGLRLRREWPRLDGAVGMWLWSEPHRLRCGSVSVWESEEALHRFVAWPVHVDIMRRYRGRGRLRSTTWSAERFDATAAWREARRYLSGAIERGEPRR</sequence>
<dbReference type="AlphaFoldDB" id="A0A239M0H9"/>
<accession>A0A239M0H9</accession>
<organism evidence="1 2">
    <name type="scientific">Streptosporangium subroseum</name>
    <dbReference type="NCBI Taxonomy" id="106412"/>
    <lineage>
        <taxon>Bacteria</taxon>
        <taxon>Bacillati</taxon>
        <taxon>Actinomycetota</taxon>
        <taxon>Actinomycetes</taxon>
        <taxon>Streptosporangiales</taxon>
        <taxon>Streptosporangiaceae</taxon>
        <taxon>Streptosporangium</taxon>
    </lineage>
</organism>
<name>A0A239M0H9_9ACTN</name>
<evidence type="ECO:0000313" key="1">
    <source>
        <dbReference type="EMBL" id="SNT36010.1"/>
    </source>
</evidence>
<dbReference type="InterPro" id="IPR011008">
    <property type="entry name" value="Dimeric_a/b-barrel"/>
</dbReference>
<dbReference type="RefSeq" id="WP_089210658.1">
    <property type="nucleotide sequence ID" value="NZ_FZOD01000036.1"/>
</dbReference>
<reference evidence="1 2" key="1">
    <citation type="submission" date="2017-06" db="EMBL/GenBank/DDBJ databases">
        <authorList>
            <person name="Kim H.J."/>
            <person name="Triplett B.A."/>
        </authorList>
    </citation>
    <scope>NUCLEOTIDE SEQUENCE [LARGE SCALE GENOMIC DNA]</scope>
    <source>
        <strain evidence="1 2">CGMCC 4.2132</strain>
    </source>
</reference>
<dbReference type="OrthoDB" id="4550602at2"/>
<evidence type="ECO:0000313" key="2">
    <source>
        <dbReference type="Proteomes" id="UP000198282"/>
    </source>
</evidence>